<dbReference type="Pfam" id="PF24035">
    <property type="entry name" value="DUF7344"/>
    <property type="match status" value="2"/>
</dbReference>
<evidence type="ECO:0000313" key="4">
    <source>
        <dbReference type="Proteomes" id="UP000663203"/>
    </source>
</evidence>
<name>A0A8A2V951_9EURY</name>
<dbReference type="RefSeq" id="WP_207288062.1">
    <property type="nucleotide sequence ID" value="NZ_CP071462.1"/>
</dbReference>
<feature type="region of interest" description="Disordered" evidence="1">
    <location>
        <begin position="237"/>
        <end position="263"/>
    </location>
</feature>
<accession>A0A8A2V951</accession>
<dbReference type="EMBL" id="CP071462">
    <property type="protein sequence ID" value="QSW98453.1"/>
    <property type="molecule type" value="Genomic_DNA"/>
</dbReference>
<feature type="domain" description="DUF7344" evidence="2">
    <location>
        <begin position="14"/>
        <end position="86"/>
    </location>
</feature>
<dbReference type="GeneID" id="63188388"/>
<dbReference type="Proteomes" id="UP000663203">
    <property type="component" value="Chromosome"/>
</dbReference>
<protein>
    <recommendedName>
        <fullName evidence="2">DUF7344 domain-containing protein</fullName>
    </recommendedName>
</protein>
<proteinExistence type="predicted"/>
<reference evidence="3 4" key="1">
    <citation type="submission" date="2021-03" db="EMBL/GenBank/DDBJ databases">
        <title>Haloterrigena longa sp. nov. and Haloterrigena limicola sp. nov., extremely halophilic archaea isolated from a salt lake.</title>
        <authorList>
            <person name="Henglin C."/>
        </authorList>
    </citation>
    <scope>NUCLEOTIDE SEQUENCE [LARGE SCALE GENOMIC DNA]</scope>
    <source>
        <strain evidence="3 4">KZCA68</strain>
    </source>
</reference>
<evidence type="ECO:0000313" key="3">
    <source>
        <dbReference type="EMBL" id="QSW98453.1"/>
    </source>
</evidence>
<dbReference type="AlphaFoldDB" id="A0A8A2V951"/>
<keyword evidence="4" id="KW-1185">Reference proteome</keyword>
<evidence type="ECO:0000259" key="2">
    <source>
        <dbReference type="Pfam" id="PF24035"/>
    </source>
</evidence>
<organism evidence="3 4">
    <name type="scientific">Haloterrigena alkaliphila</name>
    <dbReference type="NCBI Taxonomy" id="2816475"/>
    <lineage>
        <taxon>Archaea</taxon>
        <taxon>Methanobacteriati</taxon>
        <taxon>Methanobacteriota</taxon>
        <taxon>Stenosarchaea group</taxon>
        <taxon>Halobacteria</taxon>
        <taxon>Halobacteriales</taxon>
        <taxon>Natrialbaceae</taxon>
        <taxon>Haloterrigena</taxon>
    </lineage>
</organism>
<feature type="domain" description="DUF7344" evidence="2">
    <location>
        <begin position="130"/>
        <end position="206"/>
    </location>
</feature>
<dbReference type="InterPro" id="IPR036388">
    <property type="entry name" value="WH-like_DNA-bd_sf"/>
</dbReference>
<dbReference type="Gene3D" id="1.10.10.10">
    <property type="entry name" value="Winged helix-like DNA-binding domain superfamily/Winged helix DNA-binding domain"/>
    <property type="match status" value="1"/>
</dbReference>
<dbReference type="InterPro" id="IPR055768">
    <property type="entry name" value="DUF7344"/>
</dbReference>
<gene>
    <name evidence="3" type="ORF">J0X25_13745</name>
</gene>
<dbReference type="KEGG" id="hakz:J0X25_13745"/>
<evidence type="ECO:0000256" key="1">
    <source>
        <dbReference type="SAM" id="MobiDB-lite"/>
    </source>
</evidence>
<feature type="region of interest" description="Disordered" evidence="1">
    <location>
        <begin position="410"/>
        <end position="429"/>
    </location>
</feature>
<sequence>MSSPLTTERLTTVFDVFADCRRRYLLSILDEQSEPIAVDALATELAVRERGSPVVTDDQVQNVAIELVHNHVPRLVDIGVVTDDGDGDDEPRTIALADHPLAEADWVGALLENPTGGPGVDESALDRTIEVLQPARRRIACAALARQRDSVPVADLAAMVVARTDDVRLVDVDEADRKPVETQLTHGDLPALADAGLVEFDRSSATAELAADADQWHADWLAASPLGEITDALTGGRNRIRSVDTGPAASEAGSEKGREPRATGACWTLEGRESVIARGQEIADAASEELFVTVPDAGLLQDRCLDRWRAAADRGVDIYVGSQSTEVQNLVRSVIPEATVCEPRFDWMNFPVDQFHHGRVVCADRETVMLATIDDSVPGADPRVTAISGHGRENTLVVLVREHIGPRLDRLQSQYDGTTDAEEATPLPL</sequence>